<gene>
    <name evidence="2" type="ORF">FSP39_017495</name>
</gene>
<dbReference type="EMBL" id="VSWD01000010">
    <property type="protein sequence ID" value="KAK3091146.1"/>
    <property type="molecule type" value="Genomic_DNA"/>
</dbReference>
<keyword evidence="3" id="KW-1185">Reference proteome</keyword>
<feature type="region of interest" description="Disordered" evidence="1">
    <location>
        <begin position="1"/>
        <end position="23"/>
    </location>
</feature>
<name>A0AA88XZI8_PINIB</name>
<reference evidence="2" key="1">
    <citation type="submission" date="2019-08" db="EMBL/GenBank/DDBJ databases">
        <title>The improved chromosome-level genome for the pearl oyster Pinctada fucata martensii using PacBio sequencing and Hi-C.</title>
        <authorList>
            <person name="Zheng Z."/>
        </authorList>
    </citation>
    <scope>NUCLEOTIDE SEQUENCE</scope>
    <source>
        <strain evidence="2">ZZ-2019</strain>
        <tissue evidence="2">Adductor muscle</tissue>
    </source>
</reference>
<evidence type="ECO:0000313" key="2">
    <source>
        <dbReference type="EMBL" id="KAK3091146.1"/>
    </source>
</evidence>
<evidence type="ECO:0000313" key="3">
    <source>
        <dbReference type="Proteomes" id="UP001186944"/>
    </source>
</evidence>
<protein>
    <submittedName>
        <fullName evidence="2">Uncharacterized protein</fullName>
    </submittedName>
</protein>
<dbReference type="AlphaFoldDB" id="A0AA88XZI8"/>
<dbReference type="Pfam" id="PF14854">
    <property type="entry name" value="LURAP"/>
    <property type="match status" value="1"/>
</dbReference>
<feature type="compositionally biased region" description="Basic and acidic residues" evidence="1">
    <location>
        <begin position="7"/>
        <end position="17"/>
    </location>
</feature>
<organism evidence="2 3">
    <name type="scientific">Pinctada imbricata</name>
    <name type="common">Atlantic pearl-oyster</name>
    <name type="synonym">Pinctada martensii</name>
    <dbReference type="NCBI Taxonomy" id="66713"/>
    <lineage>
        <taxon>Eukaryota</taxon>
        <taxon>Metazoa</taxon>
        <taxon>Spiralia</taxon>
        <taxon>Lophotrochozoa</taxon>
        <taxon>Mollusca</taxon>
        <taxon>Bivalvia</taxon>
        <taxon>Autobranchia</taxon>
        <taxon>Pteriomorphia</taxon>
        <taxon>Pterioida</taxon>
        <taxon>Pterioidea</taxon>
        <taxon>Pteriidae</taxon>
        <taxon>Pinctada</taxon>
    </lineage>
</organism>
<comment type="caution">
    <text evidence="2">The sequence shown here is derived from an EMBL/GenBank/DDBJ whole genome shotgun (WGS) entry which is preliminary data.</text>
</comment>
<dbReference type="InterPro" id="IPR039499">
    <property type="entry name" value="LURA1/LRA25"/>
</dbReference>
<evidence type="ECO:0000256" key="1">
    <source>
        <dbReference type="SAM" id="MobiDB-lite"/>
    </source>
</evidence>
<proteinExistence type="predicted"/>
<sequence>MNACSGSEEKPAPEVPKKKSSIQSAMDKLRTEMVSLMDQDLCLMRQLLTLNEAIEDIKTKRLYGMSKNSLHADSRDMSASEWSLSDTDLYASDADIEKSAKTLETQKDTSIPVPKSTTESNFVKTDILVNGKPLHCVHGVQRSIDSGYDESDTYQTDIEVSL</sequence>
<accession>A0AA88XZI8</accession>
<dbReference type="Proteomes" id="UP001186944">
    <property type="component" value="Unassembled WGS sequence"/>
</dbReference>